<dbReference type="Proteomes" id="UP001162992">
    <property type="component" value="Chromosome 6"/>
</dbReference>
<reference evidence="2" key="1">
    <citation type="journal article" date="2024" name="Proc. Natl. Acad. Sci. U.S.A.">
        <title>Extraordinary preservation of gene collinearity over three hundred million years revealed in homosporous lycophytes.</title>
        <authorList>
            <person name="Li C."/>
            <person name="Wickell D."/>
            <person name="Kuo L.Y."/>
            <person name="Chen X."/>
            <person name="Nie B."/>
            <person name="Liao X."/>
            <person name="Peng D."/>
            <person name="Ji J."/>
            <person name="Jenkins J."/>
            <person name="Williams M."/>
            <person name="Shu S."/>
            <person name="Plott C."/>
            <person name="Barry K."/>
            <person name="Rajasekar S."/>
            <person name="Grimwood J."/>
            <person name="Han X."/>
            <person name="Sun S."/>
            <person name="Hou Z."/>
            <person name="He W."/>
            <person name="Dai G."/>
            <person name="Sun C."/>
            <person name="Schmutz J."/>
            <person name="Leebens-Mack J.H."/>
            <person name="Li F.W."/>
            <person name="Wang L."/>
        </authorList>
    </citation>
    <scope>NUCLEOTIDE SEQUENCE [LARGE SCALE GENOMIC DNA]</scope>
    <source>
        <strain evidence="2">cv. PW_Plant_1</strain>
    </source>
</reference>
<name>A0ACC2DJS3_DIPCM</name>
<gene>
    <name evidence="1" type="ORF">O6H91_06G144400</name>
</gene>
<proteinExistence type="predicted"/>
<comment type="caution">
    <text evidence="1">The sequence shown here is derived from an EMBL/GenBank/DDBJ whole genome shotgun (WGS) entry which is preliminary data.</text>
</comment>
<accession>A0ACC2DJS3</accession>
<evidence type="ECO:0000313" key="1">
    <source>
        <dbReference type="EMBL" id="KAJ7554521.1"/>
    </source>
</evidence>
<organism evidence="1 2">
    <name type="scientific">Diphasiastrum complanatum</name>
    <name type="common">Issler's clubmoss</name>
    <name type="synonym">Lycopodium complanatum</name>
    <dbReference type="NCBI Taxonomy" id="34168"/>
    <lineage>
        <taxon>Eukaryota</taxon>
        <taxon>Viridiplantae</taxon>
        <taxon>Streptophyta</taxon>
        <taxon>Embryophyta</taxon>
        <taxon>Tracheophyta</taxon>
        <taxon>Lycopodiopsida</taxon>
        <taxon>Lycopodiales</taxon>
        <taxon>Lycopodiaceae</taxon>
        <taxon>Lycopodioideae</taxon>
        <taxon>Diphasiastrum</taxon>
    </lineage>
</organism>
<dbReference type="EMBL" id="CM055097">
    <property type="protein sequence ID" value="KAJ7554521.1"/>
    <property type="molecule type" value="Genomic_DNA"/>
</dbReference>
<sequence>MREPRSITAFQLGNACSSSSSAAAAGLACQSGRDLGTPDLDARVCDVKRSWIALDSGLENALEPLAGALVSAWTNGCRHIEDGVQGLGSKRSQATVSLGQQSTTYSARTSFRPLWRRWVRSPSSSLTCMDRRRDVRRLCLASISSATTVASAKPLESTLVVQPSIGLLLKHPVALLNYVPKDLALFLAGALAGAAAKTVTAPLDRVKLLMQVHGVNAAREGVKKSANFLEAIMKIGKEEGIMGYWKGNLPQVIRVIPYSAVQLFAYEFYKKLFRKNGTELSVSGRLAAGACAGMTSTLVTYPLDTLRLRMAVDPASKGLYQVLHTMLQEEGLGSLYRGLGPSLLGIAPYIAVNFCVFDLVKKSIPEEARKKPEASFLTALLSATLATTMCYPLDTVRRQMQMKSTTFKSVWEAIPGIVARDGLVGLYRGFVPNALKNLPSSSIRLTTFDAAKNILNAGQLEFQRLSKLQQEQLSNNSTKQSVS</sequence>
<protein>
    <submittedName>
        <fullName evidence="1">Uncharacterized protein</fullName>
    </submittedName>
</protein>
<keyword evidence="2" id="KW-1185">Reference proteome</keyword>
<evidence type="ECO:0000313" key="2">
    <source>
        <dbReference type="Proteomes" id="UP001162992"/>
    </source>
</evidence>